<dbReference type="EMBL" id="BSST01000001">
    <property type="protein sequence ID" value="GLX79029.1"/>
    <property type="molecule type" value="Genomic_DNA"/>
</dbReference>
<keyword evidence="4" id="KW-1185">Reference proteome</keyword>
<sequence>MLWTSKSTKNNNRAAGSEWELFAERYLKNHGLTLVANNFHSRHGEVDLIMQDKDTLVFIEVKYRKNSQFGGAIAAVSPTKKQKLTKTAKFFLHQRGLNEYNTSCRFDVIAIEGDNHHPTINWLKNAF</sequence>
<dbReference type="CDD" id="cd20736">
    <property type="entry name" value="PoNe_Nuclease"/>
    <property type="match status" value="1"/>
</dbReference>
<dbReference type="Pfam" id="PF02021">
    <property type="entry name" value="UPF0102"/>
    <property type="match status" value="1"/>
</dbReference>
<accession>A0ABQ6GV11</accession>
<gene>
    <name evidence="3" type="ORF">tinsulaeT_23690</name>
</gene>
<dbReference type="SUPFAM" id="SSF52980">
    <property type="entry name" value="Restriction endonuclease-like"/>
    <property type="match status" value="1"/>
</dbReference>
<dbReference type="InterPro" id="IPR011856">
    <property type="entry name" value="tRNA_endonuc-like_dom_sf"/>
</dbReference>
<dbReference type="InterPro" id="IPR003509">
    <property type="entry name" value="UPF0102_YraN-like"/>
</dbReference>
<comment type="similarity">
    <text evidence="1 2">Belongs to the UPF0102 family.</text>
</comment>
<reference evidence="3 4" key="1">
    <citation type="submission" date="2023-03" db="EMBL/GenBank/DDBJ databases">
        <title>Draft genome sequence of Thalassotalea insulae KCTC 62186T.</title>
        <authorList>
            <person name="Sawabe T."/>
        </authorList>
    </citation>
    <scope>NUCLEOTIDE SEQUENCE [LARGE SCALE GENOMIC DNA]</scope>
    <source>
        <strain evidence="3 4">KCTC 62186</strain>
    </source>
</reference>
<protein>
    <recommendedName>
        <fullName evidence="2">UPF0102 protein tinsulaeT_23690</fullName>
    </recommendedName>
</protein>
<dbReference type="NCBIfam" id="NF009150">
    <property type="entry name" value="PRK12497.1-3"/>
    <property type="match status" value="1"/>
</dbReference>
<dbReference type="HAMAP" id="MF_00048">
    <property type="entry name" value="UPF0102"/>
    <property type="match status" value="1"/>
</dbReference>
<dbReference type="PANTHER" id="PTHR34039">
    <property type="entry name" value="UPF0102 PROTEIN YRAN"/>
    <property type="match status" value="1"/>
</dbReference>
<organism evidence="3 4">
    <name type="scientific">Thalassotalea insulae</name>
    <dbReference type="NCBI Taxonomy" id="2056778"/>
    <lineage>
        <taxon>Bacteria</taxon>
        <taxon>Pseudomonadati</taxon>
        <taxon>Pseudomonadota</taxon>
        <taxon>Gammaproteobacteria</taxon>
        <taxon>Alteromonadales</taxon>
        <taxon>Colwelliaceae</taxon>
        <taxon>Thalassotalea</taxon>
    </lineage>
</organism>
<dbReference type="InterPro" id="IPR011335">
    <property type="entry name" value="Restrct_endonuc-II-like"/>
</dbReference>
<proteinExistence type="inferred from homology"/>
<evidence type="ECO:0000256" key="2">
    <source>
        <dbReference type="HAMAP-Rule" id="MF_00048"/>
    </source>
</evidence>
<dbReference type="Gene3D" id="3.40.1350.10">
    <property type="match status" value="1"/>
</dbReference>
<comment type="caution">
    <text evidence="3">The sequence shown here is derived from an EMBL/GenBank/DDBJ whole genome shotgun (WGS) entry which is preliminary data.</text>
</comment>
<dbReference type="Proteomes" id="UP001157186">
    <property type="component" value="Unassembled WGS sequence"/>
</dbReference>
<evidence type="ECO:0000256" key="1">
    <source>
        <dbReference type="ARBA" id="ARBA00006738"/>
    </source>
</evidence>
<dbReference type="PANTHER" id="PTHR34039:SF1">
    <property type="entry name" value="UPF0102 PROTEIN YRAN"/>
    <property type="match status" value="1"/>
</dbReference>
<evidence type="ECO:0000313" key="4">
    <source>
        <dbReference type="Proteomes" id="UP001157186"/>
    </source>
</evidence>
<evidence type="ECO:0000313" key="3">
    <source>
        <dbReference type="EMBL" id="GLX79029.1"/>
    </source>
</evidence>
<dbReference type="RefSeq" id="WP_284244914.1">
    <property type="nucleotide sequence ID" value="NZ_BSST01000001.1"/>
</dbReference>
<dbReference type="NCBIfam" id="TIGR00252">
    <property type="entry name" value="YraN family protein"/>
    <property type="match status" value="1"/>
</dbReference>
<name>A0ABQ6GV11_9GAMM</name>